<comment type="pathway">
    <text evidence="2">Protein modification; protein ubiquitination.</text>
</comment>
<dbReference type="SMART" id="SM00184">
    <property type="entry name" value="RING"/>
    <property type="match status" value="1"/>
</dbReference>
<keyword evidence="8" id="KW-0833">Ubl conjugation pathway</keyword>
<dbReference type="GO" id="GO:0061630">
    <property type="term" value="F:ubiquitin protein ligase activity"/>
    <property type="evidence" value="ECO:0007669"/>
    <property type="project" value="UniProtKB-EC"/>
</dbReference>
<dbReference type="PROSITE" id="PS00518">
    <property type="entry name" value="ZF_RING_1"/>
    <property type="match status" value="1"/>
</dbReference>
<keyword evidence="15" id="KW-1185">Reference proteome</keyword>
<keyword evidence="7 12" id="KW-0863">Zinc-finger</keyword>
<evidence type="ECO:0000256" key="6">
    <source>
        <dbReference type="ARBA" id="ARBA00022723"/>
    </source>
</evidence>
<keyword evidence="6" id="KW-0479">Metal-binding</keyword>
<dbReference type="SUPFAM" id="SSF57850">
    <property type="entry name" value="RING/U-box"/>
    <property type="match status" value="1"/>
</dbReference>
<sequence length="306" mass="35228">MGIDVARFCGEVDRDLLCPICSFVLEDPIQVPTCEHAFCKSCIFEWLTRSQTCPIDRTTIDALKPAPRIMRNFLSRLTLTCSNQTHGCPAILTLERLEAHLLQCNFDPKRLITCQSGCGLTMPYEESVNHNCLESLKIEMESKLAIVQKENEVKISKLQSELDLLKANQTVNQCTVFTDSRWLTNFEIVNVNSNFCLNSNWRLISRPVHLMLEVARECLSKSGCPLEMVNTLIQNSYESRWPPGLRSKKARRANQDRLTAYRCRYRYVRSPKFNFDLNIIMASDNTHMDQDIFVINPGFLVLYLNF</sequence>
<dbReference type="SUPFAM" id="SSF49599">
    <property type="entry name" value="TRAF domain-like"/>
    <property type="match status" value="1"/>
</dbReference>
<comment type="caution">
    <text evidence="14">The sequence shown here is derived from an EMBL/GenBank/DDBJ whole genome shotgun (WGS) entry which is preliminary data.</text>
</comment>
<dbReference type="GO" id="GO:0008270">
    <property type="term" value="F:zinc ion binding"/>
    <property type="evidence" value="ECO:0007669"/>
    <property type="project" value="UniProtKB-KW"/>
</dbReference>
<dbReference type="InterPro" id="IPR017907">
    <property type="entry name" value="Znf_RING_CS"/>
</dbReference>
<reference evidence="14" key="1">
    <citation type="submission" date="2023-07" db="EMBL/GenBank/DDBJ databases">
        <title>Chromosome-level genome assembly of Artemia franciscana.</title>
        <authorList>
            <person name="Jo E."/>
        </authorList>
    </citation>
    <scope>NUCLEOTIDE SEQUENCE</scope>
    <source>
        <tissue evidence="14">Whole body</tissue>
    </source>
</reference>
<dbReference type="GO" id="GO:0043122">
    <property type="term" value="P:regulation of canonical NF-kappaB signal transduction"/>
    <property type="evidence" value="ECO:0007669"/>
    <property type="project" value="TreeGrafter"/>
</dbReference>
<evidence type="ECO:0000256" key="3">
    <source>
        <dbReference type="ARBA" id="ARBA00012483"/>
    </source>
</evidence>
<comment type="catalytic activity">
    <reaction evidence="1">
        <text>S-ubiquitinyl-[E2 ubiquitin-conjugating enzyme]-L-cysteine + [acceptor protein]-L-lysine = [E2 ubiquitin-conjugating enzyme]-L-cysteine + N(6)-ubiquitinyl-[acceptor protein]-L-lysine.</text>
        <dbReference type="EC" id="2.3.2.27"/>
    </reaction>
</comment>
<dbReference type="InterPro" id="IPR001841">
    <property type="entry name" value="Znf_RING"/>
</dbReference>
<dbReference type="Pfam" id="PF08941">
    <property type="entry name" value="USP8_interact"/>
    <property type="match status" value="1"/>
</dbReference>
<dbReference type="Gene3D" id="3.30.40.10">
    <property type="entry name" value="Zinc/RING finger domain, C3HC4 (zinc finger)"/>
    <property type="match status" value="2"/>
</dbReference>
<dbReference type="AlphaFoldDB" id="A0AA88I8J6"/>
<evidence type="ECO:0000256" key="8">
    <source>
        <dbReference type="ARBA" id="ARBA00022786"/>
    </source>
</evidence>
<evidence type="ECO:0000256" key="9">
    <source>
        <dbReference type="ARBA" id="ARBA00022833"/>
    </source>
</evidence>
<evidence type="ECO:0000256" key="2">
    <source>
        <dbReference type="ARBA" id="ARBA00004906"/>
    </source>
</evidence>
<evidence type="ECO:0000313" key="15">
    <source>
        <dbReference type="Proteomes" id="UP001187531"/>
    </source>
</evidence>
<proteinExistence type="predicted"/>
<feature type="domain" description="RING-type" evidence="13">
    <location>
        <begin position="18"/>
        <end position="57"/>
    </location>
</feature>
<gene>
    <name evidence="14" type="ORF">QYM36_001816</name>
</gene>
<evidence type="ECO:0000313" key="14">
    <source>
        <dbReference type="EMBL" id="KAK2723288.1"/>
    </source>
</evidence>
<dbReference type="PANTHER" id="PTHR10131:SF157">
    <property type="entry name" value="RECEPTOR-ASSOCIATED FACTOR, PUTATIVE-RELATED"/>
    <property type="match status" value="1"/>
</dbReference>
<evidence type="ECO:0000259" key="13">
    <source>
        <dbReference type="PROSITE" id="PS50089"/>
    </source>
</evidence>
<dbReference type="SUPFAM" id="SSF160088">
    <property type="entry name" value="NRDP1 C-terminal domain-like"/>
    <property type="match status" value="1"/>
</dbReference>
<accession>A0AA88I8J6</accession>
<dbReference type="InterPro" id="IPR015036">
    <property type="entry name" value="NRDP1"/>
</dbReference>
<dbReference type="PANTHER" id="PTHR10131">
    <property type="entry name" value="TNF RECEPTOR ASSOCIATED FACTOR"/>
    <property type="match status" value="1"/>
</dbReference>
<keyword evidence="5" id="KW-0808">Transferase</keyword>
<dbReference type="PROSITE" id="PS50089">
    <property type="entry name" value="ZF_RING_2"/>
    <property type="match status" value="1"/>
</dbReference>
<evidence type="ECO:0000256" key="5">
    <source>
        <dbReference type="ARBA" id="ARBA00022679"/>
    </source>
</evidence>
<evidence type="ECO:0000256" key="4">
    <source>
        <dbReference type="ARBA" id="ARBA00015711"/>
    </source>
</evidence>
<protein>
    <recommendedName>
        <fullName evidence="4">E3 ubiquitin-protein ligase NRDP1</fullName>
        <ecNumber evidence="3">2.3.2.27</ecNumber>
    </recommendedName>
    <alternativeName>
        <fullName evidence="10">RING finger protein 41</fullName>
    </alternativeName>
    <alternativeName>
        <fullName evidence="11">RING-type E3 ubiquitin transferase NRDP1</fullName>
    </alternativeName>
</protein>
<evidence type="ECO:0000256" key="7">
    <source>
        <dbReference type="ARBA" id="ARBA00022771"/>
    </source>
</evidence>
<dbReference type="EC" id="2.3.2.27" evidence="3"/>
<evidence type="ECO:0000256" key="1">
    <source>
        <dbReference type="ARBA" id="ARBA00000900"/>
    </source>
</evidence>
<dbReference type="InterPro" id="IPR013083">
    <property type="entry name" value="Znf_RING/FYVE/PHD"/>
</dbReference>
<evidence type="ECO:0000256" key="11">
    <source>
        <dbReference type="ARBA" id="ARBA00031762"/>
    </source>
</evidence>
<dbReference type="Pfam" id="PF13923">
    <property type="entry name" value="zf-C3HC4_2"/>
    <property type="match status" value="1"/>
</dbReference>
<organism evidence="14 15">
    <name type="scientific">Artemia franciscana</name>
    <name type="common">Brine shrimp</name>
    <name type="synonym">Artemia sanfranciscana</name>
    <dbReference type="NCBI Taxonomy" id="6661"/>
    <lineage>
        <taxon>Eukaryota</taxon>
        <taxon>Metazoa</taxon>
        <taxon>Ecdysozoa</taxon>
        <taxon>Arthropoda</taxon>
        <taxon>Crustacea</taxon>
        <taxon>Branchiopoda</taxon>
        <taxon>Anostraca</taxon>
        <taxon>Artemiidae</taxon>
        <taxon>Artemia</taxon>
    </lineage>
</organism>
<name>A0AA88I8J6_ARTSF</name>
<dbReference type="EMBL" id="JAVRJZ010000004">
    <property type="protein sequence ID" value="KAK2723288.1"/>
    <property type="molecule type" value="Genomic_DNA"/>
</dbReference>
<dbReference type="GO" id="GO:0016567">
    <property type="term" value="P:protein ubiquitination"/>
    <property type="evidence" value="ECO:0007669"/>
    <property type="project" value="InterPro"/>
</dbReference>
<keyword evidence="9" id="KW-0862">Zinc</keyword>
<evidence type="ECO:0000256" key="10">
    <source>
        <dbReference type="ARBA" id="ARBA00030556"/>
    </source>
</evidence>
<dbReference type="InterPro" id="IPR037255">
    <property type="entry name" value="NRDP1_C"/>
</dbReference>
<dbReference type="Proteomes" id="UP001187531">
    <property type="component" value="Unassembled WGS sequence"/>
</dbReference>
<evidence type="ECO:0000256" key="12">
    <source>
        <dbReference type="PROSITE-ProRule" id="PRU00175"/>
    </source>
</evidence>